<dbReference type="AlphaFoldDB" id="A0A0G1LVS2"/>
<name>A0A0G1LVS2_9BACT</name>
<feature type="domain" description="Pseudouridine synthase RsuA/RluA-like" evidence="3">
    <location>
        <begin position="35"/>
        <end position="172"/>
    </location>
</feature>
<dbReference type="GO" id="GO:0140098">
    <property type="term" value="F:catalytic activity, acting on RNA"/>
    <property type="evidence" value="ECO:0007669"/>
    <property type="project" value="UniProtKB-ARBA"/>
</dbReference>
<dbReference type="CDD" id="cd02869">
    <property type="entry name" value="PseudoU_synth_RluA_like"/>
    <property type="match status" value="1"/>
</dbReference>
<gene>
    <name evidence="4" type="ORF">UW55_C0001G0122</name>
</gene>
<dbReference type="PANTHER" id="PTHR21600">
    <property type="entry name" value="MITOCHONDRIAL RNA PSEUDOURIDINE SYNTHASE"/>
    <property type="match status" value="1"/>
</dbReference>
<dbReference type="EMBL" id="LCIT01000001">
    <property type="protein sequence ID" value="KKT63829.1"/>
    <property type="molecule type" value="Genomic_DNA"/>
</dbReference>
<dbReference type="InterPro" id="IPR020103">
    <property type="entry name" value="PsdUridine_synth_cat_dom_sf"/>
</dbReference>
<dbReference type="InterPro" id="IPR006224">
    <property type="entry name" value="PsdUridine_synth_RluA-like_CS"/>
</dbReference>
<accession>A0A0G1LVS2</accession>
<dbReference type="Proteomes" id="UP000033945">
    <property type="component" value="Unassembled WGS sequence"/>
</dbReference>
<dbReference type="GO" id="GO:0009982">
    <property type="term" value="F:pseudouridine synthase activity"/>
    <property type="evidence" value="ECO:0007669"/>
    <property type="project" value="InterPro"/>
</dbReference>
<dbReference type="PANTHER" id="PTHR21600:SF44">
    <property type="entry name" value="RIBOSOMAL LARGE SUBUNIT PSEUDOURIDINE SYNTHASE D"/>
    <property type="match status" value="1"/>
</dbReference>
<proteinExistence type="inferred from homology"/>
<evidence type="ECO:0000313" key="5">
    <source>
        <dbReference type="Proteomes" id="UP000033945"/>
    </source>
</evidence>
<dbReference type="PROSITE" id="PS01129">
    <property type="entry name" value="PSI_RLU"/>
    <property type="match status" value="1"/>
</dbReference>
<dbReference type="GO" id="GO:0003723">
    <property type="term" value="F:RNA binding"/>
    <property type="evidence" value="ECO:0007669"/>
    <property type="project" value="InterPro"/>
</dbReference>
<dbReference type="InterPro" id="IPR006145">
    <property type="entry name" value="PsdUridine_synth_RsuA/RluA"/>
</dbReference>
<evidence type="ECO:0000259" key="3">
    <source>
        <dbReference type="Pfam" id="PF00849"/>
    </source>
</evidence>
<comment type="caution">
    <text evidence="4">The sequence shown here is derived from an EMBL/GenBank/DDBJ whole genome shotgun (WGS) entry which is preliminary data.</text>
</comment>
<dbReference type="GO" id="GO:0000455">
    <property type="term" value="P:enzyme-directed rRNA pseudouridine synthesis"/>
    <property type="evidence" value="ECO:0007669"/>
    <property type="project" value="TreeGrafter"/>
</dbReference>
<protein>
    <submittedName>
        <fullName evidence="4">Pseudouridine synthase</fullName>
    </submittedName>
</protein>
<reference evidence="4 5" key="1">
    <citation type="journal article" date="2015" name="Nature">
        <title>rRNA introns, odd ribosomes, and small enigmatic genomes across a large radiation of phyla.</title>
        <authorList>
            <person name="Brown C.T."/>
            <person name="Hug L.A."/>
            <person name="Thomas B.C."/>
            <person name="Sharon I."/>
            <person name="Castelle C.J."/>
            <person name="Singh A."/>
            <person name="Wilkins M.J."/>
            <person name="Williams K.H."/>
            <person name="Banfield J.F."/>
        </authorList>
    </citation>
    <scope>NUCLEOTIDE SEQUENCE [LARGE SCALE GENOMIC DNA]</scope>
</reference>
<dbReference type="InterPro" id="IPR050188">
    <property type="entry name" value="RluA_PseudoU_synthase"/>
</dbReference>
<evidence type="ECO:0000256" key="2">
    <source>
        <dbReference type="ARBA" id="ARBA00023235"/>
    </source>
</evidence>
<comment type="similarity">
    <text evidence="1">Belongs to the pseudouridine synthase RluA family.</text>
</comment>
<dbReference type="Pfam" id="PF00849">
    <property type="entry name" value="PseudoU_synth_2"/>
    <property type="match status" value="1"/>
</dbReference>
<keyword evidence="2" id="KW-0413">Isomerase</keyword>
<sequence length="232" mass="26338">MGTRVRIPLGPKIMEIIYEDKNLIALNKPAGANFDWALKEKPELLPIHRLDKDTSGIILFAKSEKTQEYLRELFKNHKIKKTYKALVVGNIKNNTGVIDLAIGRSKKTPLKRVAIGEQRGKIREAITEYKVLKRFNGRPTSTWTSDVQVGFTLIEAYPKTGRTHQIRSHFSAIGHPIVCDKLYAGKKFICPAGLTRQFLHAYAIEFNLQNGSRLRLEADLPEDLKKVLDMLS</sequence>
<dbReference type="SUPFAM" id="SSF55120">
    <property type="entry name" value="Pseudouridine synthase"/>
    <property type="match status" value="1"/>
</dbReference>
<evidence type="ECO:0000256" key="1">
    <source>
        <dbReference type="ARBA" id="ARBA00010876"/>
    </source>
</evidence>
<evidence type="ECO:0000313" key="4">
    <source>
        <dbReference type="EMBL" id="KKT63829.1"/>
    </source>
</evidence>
<dbReference type="Gene3D" id="3.30.2350.10">
    <property type="entry name" value="Pseudouridine synthase"/>
    <property type="match status" value="1"/>
</dbReference>
<organism evidence="4 5">
    <name type="scientific">Candidatus Giovannonibacteria bacterium GW2011_GWA2_44_26</name>
    <dbReference type="NCBI Taxonomy" id="1618648"/>
    <lineage>
        <taxon>Bacteria</taxon>
        <taxon>Candidatus Giovannoniibacteriota</taxon>
    </lineage>
</organism>